<accession>A0A974RYP4</accession>
<dbReference type="RefSeq" id="WP_201093626.1">
    <property type="nucleotide sequence ID" value="NZ_CP067393.1"/>
</dbReference>
<name>A0A974RYP4_9GAMM</name>
<gene>
    <name evidence="1" type="ORF">JHT90_02375</name>
</gene>
<dbReference type="InterPro" id="IPR010710">
    <property type="entry name" value="DUF1289"/>
</dbReference>
<evidence type="ECO:0000313" key="1">
    <source>
        <dbReference type="EMBL" id="QQP86119.1"/>
    </source>
</evidence>
<dbReference type="Proteomes" id="UP000595278">
    <property type="component" value="Chromosome"/>
</dbReference>
<sequence>MSNHVLKTPCVGLCSTVYGDTVCRGCKRYDYEIIDWNTYNEEQQQSVWLRLEKLLEQVMKDKLIITDQQLLKEKLIKHNIRFRANQSSYYWAYHLLLKGSRLIKNIDAYGICLIAPYDQVPLWQLREQIDSEFFEISEKQYNI</sequence>
<dbReference type="KEGG" id="eaz:JHT90_02375"/>
<protein>
    <submittedName>
        <fullName evidence="1">DUF1289 domain-containing protein</fullName>
    </submittedName>
</protein>
<dbReference type="PANTHER" id="PTHR35175">
    <property type="entry name" value="DUF1289 DOMAIN-CONTAINING PROTEIN"/>
    <property type="match status" value="1"/>
</dbReference>
<dbReference type="AlphaFoldDB" id="A0A974RYP4"/>
<dbReference type="Pfam" id="PF06945">
    <property type="entry name" value="DUF1289"/>
    <property type="match status" value="1"/>
</dbReference>
<dbReference type="EMBL" id="CP067393">
    <property type="protein sequence ID" value="QQP86119.1"/>
    <property type="molecule type" value="Genomic_DNA"/>
</dbReference>
<keyword evidence="2" id="KW-1185">Reference proteome</keyword>
<organism evidence="1 2">
    <name type="scientific">Entomomonas asaccharolytica</name>
    <dbReference type="NCBI Taxonomy" id="2785331"/>
    <lineage>
        <taxon>Bacteria</taxon>
        <taxon>Pseudomonadati</taxon>
        <taxon>Pseudomonadota</taxon>
        <taxon>Gammaproteobacteria</taxon>
        <taxon>Pseudomonadales</taxon>
        <taxon>Pseudomonadaceae</taxon>
        <taxon>Entomomonas</taxon>
    </lineage>
</organism>
<dbReference type="PANTHER" id="PTHR35175:SF1">
    <property type="entry name" value="OXIDOREDUCTASE"/>
    <property type="match status" value="1"/>
</dbReference>
<evidence type="ECO:0000313" key="2">
    <source>
        <dbReference type="Proteomes" id="UP000595278"/>
    </source>
</evidence>
<reference evidence="1 2" key="1">
    <citation type="submission" date="2021-01" db="EMBL/GenBank/DDBJ databases">
        <title>Entomomonas sp. F2A isolated from a house cricket (Acheta domesticus).</title>
        <authorList>
            <person name="Spergser J."/>
            <person name="Busse H.-J."/>
        </authorList>
    </citation>
    <scope>NUCLEOTIDE SEQUENCE [LARGE SCALE GENOMIC DNA]</scope>
    <source>
        <strain evidence="1 2">F2A</strain>
    </source>
</reference>
<proteinExistence type="predicted"/>